<proteinExistence type="predicted"/>
<sequence>MDNPESPKTKNYAKTKKRKLASNIMHNLHKRQKEEKETKTKQEEHTLDILAQNEILKLENERLNTRITELERELKFTQNLYFSYKKICKDADEEILNLELSAQILAEQSEYDSNLQRFHNTVLSAKINDLLKLNEQNRNLLHQKDALQQELQKIDINSTTPSDSTSKTPSSASTTPNAGQVLNHGLLATSRMKKPFKHLSEKRRRQRIQNLALNTMLSNDPKCNPSSVESQKNAIPLLSEFVETFGCTIRHQKLSASETAYVFQQTGLTRDQARRLRRALNFLSDDPRVSYNIFESDHKVGHFKAKFEAEIKIKTFMVDSDGEKSRPCEFATVENFVENFRTRLQRLVESGNFQRLPGNFSNEIWTAIGGDFGGGSMKITNTIGNVKKRNHPDNTSIIAMCKNKPTRTQLFEALTDIADQVNTTSEIELIIDGTPQMFNIRWFLQGDLEFILDMCGKKSASSKHPCPYCIFLKDKNSIIGNPKATEPSMKRENFLDRDVGEIDPLFNIPPNQIILPSLHIFLGIGQRLIEALEMQLKKLDFDKLTPEERQKYETEEAAIKNTCATIKERLAEKESEAEQLHQEIDGLQQLNDYISGFLLQNQTLDNSTLGGGCMMPFCVARAGFFIEEIYRQCDCREHSESPALYHAFCLGFSNNRQTLTCQNVQIFAAQKMLSRNIPAMLLKKHEELKKLEDQIGKLNDSYQKEVLKSYAGPNMDELNNIFRTMRVTRQLYFHTFTGNHMRKILTQTNFLESLEANKIDERVQQIVTALKFLGKIQTCTTAEFFENGDVTRLEKALDDFKNHLMAYFKEESVYPKLHILWHHFLDFAKDFSTIGFFTEQGVESTHHNVNTYLLPRASFVQGQEQLKWIVVQHYITNCFHDSRCIS</sequence>
<dbReference type="WBParaSite" id="JU765_v2.g15848.t1">
    <property type="protein sequence ID" value="JU765_v2.g15848.t1"/>
    <property type="gene ID" value="JU765_v2.g15848"/>
</dbReference>
<evidence type="ECO:0000313" key="1">
    <source>
        <dbReference type="Proteomes" id="UP000887576"/>
    </source>
</evidence>
<accession>A0AC34QFI4</accession>
<organism evidence="1 2">
    <name type="scientific">Panagrolaimus sp. JU765</name>
    <dbReference type="NCBI Taxonomy" id="591449"/>
    <lineage>
        <taxon>Eukaryota</taxon>
        <taxon>Metazoa</taxon>
        <taxon>Ecdysozoa</taxon>
        <taxon>Nematoda</taxon>
        <taxon>Chromadorea</taxon>
        <taxon>Rhabditida</taxon>
        <taxon>Tylenchina</taxon>
        <taxon>Panagrolaimomorpha</taxon>
        <taxon>Panagrolaimoidea</taxon>
        <taxon>Panagrolaimidae</taxon>
        <taxon>Panagrolaimus</taxon>
    </lineage>
</organism>
<reference evidence="2" key="1">
    <citation type="submission" date="2022-11" db="UniProtKB">
        <authorList>
            <consortium name="WormBaseParasite"/>
        </authorList>
    </citation>
    <scope>IDENTIFICATION</scope>
</reference>
<protein>
    <submittedName>
        <fullName evidence="2">Uncharacterized protein</fullName>
    </submittedName>
</protein>
<evidence type="ECO:0000313" key="2">
    <source>
        <dbReference type="WBParaSite" id="JU765_v2.g15848.t1"/>
    </source>
</evidence>
<name>A0AC34QFI4_9BILA</name>
<dbReference type="Proteomes" id="UP000887576">
    <property type="component" value="Unplaced"/>
</dbReference>